<keyword evidence="1" id="KW-1133">Transmembrane helix</keyword>
<dbReference type="PaxDb" id="65489-OBART02G03380.1"/>
<dbReference type="HOGENOM" id="CLU_2531028_0_0_1"/>
<reference evidence="2" key="2">
    <citation type="submission" date="2015-03" db="UniProtKB">
        <authorList>
            <consortium name="EnsemblPlants"/>
        </authorList>
    </citation>
    <scope>IDENTIFICATION</scope>
</reference>
<feature type="transmembrane region" description="Helical" evidence="1">
    <location>
        <begin position="61"/>
        <end position="82"/>
    </location>
</feature>
<evidence type="ECO:0000256" key="1">
    <source>
        <dbReference type="SAM" id="Phobius"/>
    </source>
</evidence>
<proteinExistence type="predicted"/>
<evidence type="ECO:0000313" key="3">
    <source>
        <dbReference type="Proteomes" id="UP000026960"/>
    </source>
</evidence>
<reference evidence="2" key="1">
    <citation type="journal article" date="2009" name="Rice">
        <title>De Novo Next Generation Sequencing of Plant Genomes.</title>
        <authorList>
            <person name="Rounsley S."/>
            <person name="Marri P.R."/>
            <person name="Yu Y."/>
            <person name="He R."/>
            <person name="Sisneros N."/>
            <person name="Goicoechea J.L."/>
            <person name="Lee S.J."/>
            <person name="Angelova A."/>
            <person name="Kudrna D."/>
            <person name="Luo M."/>
            <person name="Affourtit J."/>
            <person name="Desany B."/>
            <person name="Knight J."/>
            <person name="Niazi F."/>
            <person name="Egholm M."/>
            <person name="Wing R.A."/>
        </authorList>
    </citation>
    <scope>NUCLEOTIDE SEQUENCE [LARGE SCALE GENOMIC DNA]</scope>
    <source>
        <strain evidence="2">cv. IRGC 105608</strain>
    </source>
</reference>
<name>A0A0D3F0J3_9ORYZ</name>
<dbReference type="Proteomes" id="UP000026960">
    <property type="component" value="Chromosome 2"/>
</dbReference>
<keyword evidence="1" id="KW-0472">Membrane</keyword>
<sequence length="84" mass="9534">MVVMGALVYQVLRKSFNEFELGREIEVSVLLSQAMSITIMRRSESRMATRRNSVLPPPRKIAILFLCLPRLFSLVLIAPIGMRA</sequence>
<keyword evidence="3" id="KW-1185">Reference proteome</keyword>
<dbReference type="Gramene" id="OBART02G03380.1">
    <property type="protein sequence ID" value="OBART02G03380.1"/>
    <property type="gene ID" value="OBART02G03380"/>
</dbReference>
<dbReference type="AlphaFoldDB" id="A0A0D3F0J3"/>
<protein>
    <submittedName>
        <fullName evidence="2">Uncharacterized protein</fullName>
    </submittedName>
</protein>
<dbReference type="EnsemblPlants" id="OBART02G03380.1">
    <property type="protein sequence ID" value="OBART02G03380.1"/>
    <property type="gene ID" value="OBART02G03380"/>
</dbReference>
<keyword evidence="1" id="KW-0812">Transmembrane</keyword>
<organism evidence="2">
    <name type="scientific">Oryza barthii</name>
    <dbReference type="NCBI Taxonomy" id="65489"/>
    <lineage>
        <taxon>Eukaryota</taxon>
        <taxon>Viridiplantae</taxon>
        <taxon>Streptophyta</taxon>
        <taxon>Embryophyta</taxon>
        <taxon>Tracheophyta</taxon>
        <taxon>Spermatophyta</taxon>
        <taxon>Magnoliopsida</taxon>
        <taxon>Liliopsida</taxon>
        <taxon>Poales</taxon>
        <taxon>Poaceae</taxon>
        <taxon>BOP clade</taxon>
        <taxon>Oryzoideae</taxon>
        <taxon>Oryzeae</taxon>
        <taxon>Oryzinae</taxon>
        <taxon>Oryza</taxon>
    </lineage>
</organism>
<accession>A0A0D3F0J3</accession>
<evidence type="ECO:0000313" key="2">
    <source>
        <dbReference type="EnsemblPlants" id="OBART02G03380.1"/>
    </source>
</evidence>